<name>A0A8H8P2S8_9AGAM</name>
<dbReference type="AlphaFoldDB" id="A0A8H8P2S8"/>
<feature type="compositionally biased region" description="Gly residues" evidence="1">
    <location>
        <begin position="138"/>
        <end position="151"/>
    </location>
</feature>
<accession>A0A8H8P2S8</accession>
<protein>
    <submittedName>
        <fullName evidence="2">Uncharacterized protein</fullName>
    </submittedName>
</protein>
<feature type="compositionally biased region" description="Basic and acidic residues" evidence="1">
    <location>
        <begin position="98"/>
        <end position="112"/>
    </location>
</feature>
<feature type="compositionally biased region" description="Low complexity" evidence="1">
    <location>
        <begin position="62"/>
        <end position="71"/>
    </location>
</feature>
<gene>
    <name evidence="2" type="ORF">RhiXN_08293</name>
</gene>
<proteinExistence type="predicted"/>
<evidence type="ECO:0000256" key="1">
    <source>
        <dbReference type="SAM" id="MobiDB-lite"/>
    </source>
</evidence>
<evidence type="ECO:0000313" key="3">
    <source>
        <dbReference type="Proteomes" id="UP000650533"/>
    </source>
</evidence>
<evidence type="ECO:0000313" key="2">
    <source>
        <dbReference type="EMBL" id="QRW23257.1"/>
    </source>
</evidence>
<dbReference type="RefSeq" id="XP_043183494.1">
    <property type="nucleotide sequence ID" value="XM_043328109.1"/>
</dbReference>
<organism evidence="2 3">
    <name type="scientific">Rhizoctonia solani</name>
    <dbReference type="NCBI Taxonomy" id="456999"/>
    <lineage>
        <taxon>Eukaryota</taxon>
        <taxon>Fungi</taxon>
        <taxon>Dikarya</taxon>
        <taxon>Basidiomycota</taxon>
        <taxon>Agaricomycotina</taxon>
        <taxon>Agaricomycetes</taxon>
        <taxon>Cantharellales</taxon>
        <taxon>Ceratobasidiaceae</taxon>
        <taxon>Rhizoctonia</taxon>
    </lineage>
</organism>
<dbReference type="KEGG" id="rsx:RhiXN_08293"/>
<dbReference type="Proteomes" id="UP000650533">
    <property type="component" value="Chromosome 10"/>
</dbReference>
<sequence length="185" mass="18819">MDVEPKPNMRIVARTMTRGSSLEHFPNERPYSPTSVETKVPNGAASPTMGCIPSKPPPEPSAPTSKSAPKPNEASGASNIQHIPEVTVHEATPTHSRKSTEPPKLEDKRAKDTGIANADGSASGGTGGTAAGAVATGAAGGDAGGSGGGGGGRRRVGENRMASSGYPTRMNYAKLGALYKYSCCL</sequence>
<feature type="region of interest" description="Disordered" evidence="1">
    <location>
        <begin position="1"/>
        <end position="166"/>
    </location>
</feature>
<dbReference type="GeneID" id="67030572"/>
<reference evidence="2" key="1">
    <citation type="submission" date="2020-05" db="EMBL/GenBank/DDBJ databases">
        <title>Evolutionary and genomic comparisons of hybrid uninucleate and nonhybrid Rhizoctonia fungi.</title>
        <authorList>
            <person name="Li C."/>
            <person name="Chen X."/>
        </authorList>
    </citation>
    <scope>NUCLEOTIDE SEQUENCE</scope>
    <source>
        <strain evidence="2">AG-1 IA</strain>
    </source>
</reference>
<dbReference type="EMBL" id="CP059667">
    <property type="protein sequence ID" value="QRW23257.1"/>
    <property type="molecule type" value="Genomic_DNA"/>
</dbReference>